<organism evidence="2 3">
    <name type="scientific">Pararge aegeria aegeria</name>
    <dbReference type="NCBI Taxonomy" id="348720"/>
    <lineage>
        <taxon>Eukaryota</taxon>
        <taxon>Metazoa</taxon>
        <taxon>Ecdysozoa</taxon>
        <taxon>Arthropoda</taxon>
        <taxon>Hexapoda</taxon>
        <taxon>Insecta</taxon>
        <taxon>Pterygota</taxon>
        <taxon>Neoptera</taxon>
        <taxon>Endopterygota</taxon>
        <taxon>Lepidoptera</taxon>
        <taxon>Glossata</taxon>
        <taxon>Ditrysia</taxon>
        <taxon>Papilionoidea</taxon>
        <taxon>Nymphalidae</taxon>
        <taxon>Satyrinae</taxon>
        <taxon>Satyrini</taxon>
        <taxon>Parargina</taxon>
        <taxon>Pararge</taxon>
    </lineage>
</organism>
<gene>
    <name evidence="2" type="primary">jg13044</name>
    <name evidence="2" type="ORF">PAEG_LOCUS8565</name>
</gene>
<dbReference type="Proteomes" id="UP000838756">
    <property type="component" value="Unassembled WGS sequence"/>
</dbReference>
<dbReference type="EMBL" id="CAKXAJ010024678">
    <property type="protein sequence ID" value="CAH2229078.1"/>
    <property type="molecule type" value="Genomic_DNA"/>
</dbReference>
<name>A0A8S4R2R1_9NEOP</name>
<sequence>VCPLCSSEVRYFFIHMNEKLLMCENTECDFPFGYEELQFTRVEQGEEIIDTVSNSIPSHKQISPASSAVSSSCMSDIDKLNRVADETLIEPKMLSNPKKVNKKIISHRESEKQIKKNVEDLKELTLELNDMTSTRKTIRNQKWIKNLMNLQDHSGFKLLKPEELKKFSKTEDVKNELKIDIEAGSSGCVSSIKIELANQGEDASTSGVT</sequence>
<keyword evidence="1" id="KW-0175">Coiled coil</keyword>
<protein>
    <submittedName>
        <fullName evidence="2">Jg13044 protein</fullName>
    </submittedName>
</protein>
<evidence type="ECO:0000313" key="2">
    <source>
        <dbReference type="EMBL" id="CAH2229078.1"/>
    </source>
</evidence>
<proteinExistence type="predicted"/>
<keyword evidence="3" id="KW-1185">Reference proteome</keyword>
<comment type="caution">
    <text evidence="2">The sequence shown here is derived from an EMBL/GenBank/DDBJ whole genome shotgun (WGS) entry which is preliminary data.</text>
</comment>
<evidence type="ECO:0000256" key="1">
    <source>
        <dbReference type="SAM" id="Coils"/>
    </source>
</evidence>
<feature type="non-terminal residue" evidence="2">
    <location>
        <position position="1"/>
    </location>
</feature>
<dbReference type="OrthoDB" id="7444416at2759"/>
<reference evidence="2" key="1">
    <citation type="submission" date="2022-03" db="EMBL/GenBank/DDBJ databases">
        <authorList>
            <person name="Lindestad O."/>
        </authorList>
    </citation>
    <scope>NUCLEOTIDE SEQUENCE</scope>
</reference>
<accession>A0A8S4R2R1</accession>
<dbReference type="AlphaFoldDB" id="A0A8S4R2R1"/>
<evidence type="ECO:0000313" key="3">
    <source>
        <dbReference type="Proteomes" id="UP000838756"/>
    </source>
</evidence>
<feature type="coiled-coil region" evidence="1">
    <location>
        <begin position="107"/>
        <end position="141"/>
    </location>
</feature>